<evidence type="ECO:0000256" key="8">
    <source>
        <dbReference type="ARBA" id="ARBA00023180"/>
    </source>
</evidence>
<keyword evidence="6" id="KW-0333">Golgi apparatus</keyword>
<feature type="region of interest" description="Disordered" evidence="9">
    <location>
        <begin position="70"/>
        <end position="103"/>
    </location>
</feature>
<dbReference type="Proteomes" id="UP001530400">
    <property type="component" value="Unassembled WGS sequence"/>
</dbReference>
<protein>
    <recommendedName>
        <fullName evidence="12">Sulfotransferase domain-containing protein</fullName>
    </recommendedName>
</protein>
<dbReference type="Gene3D" id="3.40.50.300">
    <property type="entry name" value="P-loop containing nucleotide triphosphate hydrolases"/>
    <property type="match status" value="1"/>
</dbReference>
<keyword evidence="7" id="KW-0472">Membrane</keyword>
<dbReference type="InterPro" id="IPR005331">
    <property type="entry name" value="Sulfotransferase"/>
</dbReference>
<dbReference type="Pfam" id="PF03567">
    <property type="entry name" value="Sulfotransfer_2"/>
    <property type="match status" value="1"/>
</dbReference>
<keyword evidence="8" id="KW-0325">Glycoprotein</keyword>
<evidence type="ECO:0000256" key="2">
    <source>
        <dbReference type="ARBA" id="ARBA00006339"/>
    </source>
</evidence>
<feature type="region of interest" description="Disordered" evidence="9">
    <location>
        <begin position="487"/>
        <end position="511"/>
    </location>
</feature>
<dbReference type="GO" id="GO:0000139">
    <property type="term" value="C:Golgi membrane"/>
    <property type="evidence" value="ECO:0007669"/>
    <property type="project" value="UniProtKB-SubCell"/>
</dbReference>
<accession>A0ABD3QNN4</accession>
<comment type="subcellular location">
    <subcellularLocation>
        <location evidence="1">Golgi apparatus membrane</location>
        <topology evidence="1">Single-pass type II membrane protein</topology>
    </subcellularLocation>
</comment>
<dbReference type="PANTHER" id="PTHR12137">
    <property type="entry name" value="CARBOHYDRATE SULFOTRANSFERASE"/>
    <property type="match status" value="1"/>
</dbReference>
<dbReference type="AlphaFoldDB" id="A0ABD3QNN4"/>
<dbReference type="EMBL" id="JALLPJ020000131">
    <property type="protein sequence ID" value="KAL3801584.1"/>
    <property type="molecule type" value="Genomic_DNA"/>
</dbReference>
<evidence type="ECO:0000256" key="4">
    <source>
        <dbReference type="ARBA" id="ARBA00022692"/>
    </source>
</evidence>
<comment type="caution">
    <text evidence="10">The sequence shown here is derived from an EMBL/GenBank/DDBJ whole genome shotgun (WGS) entry which is preliminary data.</text>
</comment>
<dbReference type="InterPro" id="IPR027417">
    <property type="entry name" value="P-loop_NTPase"/>
</dbReference>
<evidence type="ECO:0000256" key="7">
    <source>
        <dbReference type="ARBA" id="ARBA00023136"/>
    </source>
</evidence>
<reference evidence="10 11" key="1">
    <citation type="submission" date="2024-10" db="EMBL/GenBank/DDBJ databases">
        <title>Updated reference genomes for cyclostephanoid diatoms.</title>
        <authorList>
            <person name="Roberts W.R."/>
            <person name="Alverson A.J."/>
        </authorList>
    </citation>
    <scope>NUCLEOTIDE SEQUENCE [LARGE SCALE GENOMIC DNA]</scope>
    <source>
        <strain evidence="10 11">AJA010-31</strain>
    </source>
</reference>
<comment type="similarity">
    <text evidence="2">Belongs to the sulfotransferase 2 family.</text>
</comment>
<evidence type="ECO:0000256" key="1">
    <source>
        <dbReference type="ARBA" id="ARBA00004323"/>
    </source>
</evidence>
<name>A0ABD3QNN4_9STRA</name>
<dbReference type="InterPro" id="IPR018011">
    <property type="entry name" value="Carb_sulfotrans_8-10"/>
</dbReference>
<keyword evidence="3" id="KW-0808">Transferase</keyword>
<dbReference type="PANTHER" id="PTHR12137:SF54">
    <property type="entry name" value="CARBOHYDRATE SULFOTRANSFERASE"/>
    <property type="match status" value="1"/>
</dbReference>
<dbReference type="GO" id="GO:0008146">
    <property type="term" value="F:sulfotransferase activity"/>
    <property type="evidence" value="ECO:0007669"/>
    <property type="project" value="UniProtKB-ARBA"/>
</dbReference>
<evidence type="ECO:0000256" key="5">
    <source>
        <dbReference type="ARBA" id="ARBA00022989"/>
    </source>
</evidence>
<evidence type="ECO:0000256" key="9">
    <source>
        <dbReference type="SAM" id="MobiDB-lite"/>
    </source>
</evidence>
<evidence type="ECO:0000256" key="3">
    <source>
        <dbReference type="ARBA" id="ARBA00022679"/>
    </source>
</evidence>
<keyword evidence="4" id="KW-0812">Transmembrane</keyword>
<proteinExistence type="inferred from homology"/>
<evidence type="ECO:0000313" key="11">
    <source>
        <dbReference type="Proteomes" id="UP001530400"/>
    </source>
</evidence>
<keyword evidence="11" id="KW-1185">Reference proteome</keyword>
<evidence type="ECO:0008006" key="12">
    <source>
        <dbReference type="Google" id="ProtNLM"/>
    </source>
</evidence>
<evidence type="ECO:0000313" key="10">
    <source>
        <dbReference type="EMBL" id="KAL3801584.1"/>
    </source>
</evidence>
<evidence type="ECO:0000256" key="6">
    <source>
        <dbReference type="ARBA" id="ARBA00023034"/>
    </source>
</evidence>
<keyword evidence="5" id="KW-1133">Transmembrane helix</keyword>
<gene>
    <name evidence="10" type="ORF">ACHAWO_001389</name>
</gene>
<organism evidence="10 11">
    <name type="scientific">Cyclotella atomus</name>
    <dbReference type="NCBI Taxonomy" id="382360"/>
    <lineage>
        <taxon>Eukaryota</taxon>
        <taxon>Sar</taxon>
        <taxon>Stramenopiles</taxon>
        <taxon>Ochrophyta</taxon>
        <taxon>Bacillariophyta</taxon>
        <taxon>Coscinodiscophyceae</taxon>
        <taxon>Thalassiosirophycidae</taxon>
        <taxon>Stephanodiscales</taxon>
        <taxon>Stephanodiscaceae</taxon>
        <taxon>Cyclotella</taxon>
    </lineage>
</organism>
<sequence>MTMSSTNSKNRRALPLLRALLIICILFVASRNFTLLHSLAAGSVNEQRDDVENERRRSFVVDRRAAAAAAAGSDGSKRHNAHAVNDNVGKLSSKRSSSSQHNTISTIPFQPAKVPSDPFSLPHALQPVTFQQCCPLLTRTPKKPKCGQVCLTEFACNNTLYPYTSVEEREFMKPMDVESKEVLRDRCNEMNGRMHPPYTWCRQWLTDSIGMIRQNDDNSNKSGYNDETTMSEHYEIDPYAANLPPPGCSIFNNGGGSGAYQHLMLLPEAKMAFCGIPKVGITQWLQFLRFTFGAKDYLSSPHIKGEVFAMRFDKMNEVAQRKILNDPEWKFVAFLRDPAERLLSAYLDKVSSKKLEREHFQKQHGLNRTLDFDEFLNVLGEQPKSCPPRTGRELDRLKGVNWCTNPHWRPQTYSCGMSEFLPRFSFVGSLNYIDSQARAILHNVGLWEKYGKYYHWHQDKESAQGASRCSLPPPVLKVGEELFGFQQKKKQSSTEKSQQSLRASDTGYGHATDSKTKMSMYYTSPEMLEKVKRLYTEDYKLWDLVNEEQLHSGSELAMSLSVECRSNARD</sequence>